<evidence type="ECO:0000256" key="1">
    <source>
        <dbReference type="ARBA" id="ARBA00023015"/>
    </source>
</evidence>
<dbReference type="InterPro" id="IPR013767">
    <property type="entry name" value="PAS_fold"/>
</dbReference>
<organism evidence="7 8">
    <name type="scientific">Anabaenopsis circularis NIES-21</name>
    <dbReference type="NCBI Taxonomy" id="1085406"/>
    <lineage>
        <taxon>Bacteria</taxon>
        <taxon>Bacillati</taxon>
        <taxon>Cyanobacteriota</taxon>
        <taxon>Cyanophyceae</taxon>
        <taxon>Nostocales</taxon>
        <taxon>Nodulariaceae</taxon>
        <taxon>Anabaenopsis</taxon>
    </lineage>
</organism>
<evidence type="ECO:0000313" key="8">
    <source>
        <dbReference type="Proteomes" id="UP000218287"/>
    </source>
</evidence>
<dbReference type="PRINTS" id="PR00034">
    <property type="entry name" value="HTHCRP"/>
</dbReference>
<name>A0A1Z4GHN8_9CYAN</name>
<dbReference type="OrthoDB" id="503761at2"/>
<keyword evidence="4" id="KW-0175">Coiled coil</keyword>
<dbReference type="CDD" id="cd00092">
    <property type="entry name" value="HTH_CRP"/>
    <property type="match status" value="1"/>
</dbReference>
<dbReference type="InterPro" id="IPR014710">
    <property type="entry name" value="RmlC-like_jellyroll"/>
</dbReference>
<dbReference type="SMART" id="SM00419">
    <property type="entry name" value="HTH_CRP"/>
    <property type="match status" value="1"/>
</dbReference>
<dbReference type="SUPFAM" id="SSF55785">
    <property type="entry name" value="PYP-like sensor domain (PAS domain)"/>
    <property type="match status" value="1"/>
</dbReference>
<dbReference type="InterPro" id="IPR036390">
    <property type="entry name" value="WH_DNA-bd_sf"/>
</dbReference>
<feature type="coiled-coil region" evidence="4">
    <location>
        <begin position="53"/>
        <end position="80"/>
    </location>
</feature>
<dbReference type="CDD" id="cd00130">
    <property type="entry name" value="PAS"/>
    <property type="match status" value="1"/>
</dbReference>
<evidence type="ECO:0000256" key="4">
    <source>
        <dbReference type="SAM" id="Coils"/>
    </source>
</evidence>
<evidence type="ECO:0000313" key="7">
    <source>
        <dbReference type="EMBL" id="BAY17010.1"/>
    </source>
</evidence>
<dbReference type="InterPro" id="IPR001610">
    <property type="entry name" value="PAC"/>
</dbReference>
<keyword evidence="3" id="KW-0804">Transcription</keyword>
<keyword evidence="2" id="KW-0238">DNA-binding</keyword>
<feature type="domain" description="HTH crp-type" evidence="6">
    <location>
        <begin position="315"/>
        <end position="389"/>
    </location>
</feature>
<dbReference type="InterPro" id="IPR012318">
    <property type="entry name" value="HTH_CRP"/>
</dbReference>
<dbReference type="Pfam" id="PF00989">
    <property type="entry name" value="PAS"/>
    <property type="match status" value="1"/>
</dbReference>
<dbReference type="Proteomes" id="UP000218287">
    <property type="component" value="Chromosome"/>
</dbReference>
<sequence length="396" mass="45595">MNIKLFIQRLEALHKPLADLYQTASILPWIPPDMLPQAFQELYSTSKMVQLAAEELYQQNEALKETQNLLETERQHYQDLFEYAPDGYLVTNPEGIIENANLTAAKLLNISRQFLIGKAMINFVCLEERQHFRHELNQLHHTDRTKELVIRLQQRHGEYFDAAFTVKVVRDQQTQAVHLLWLIRNIGDRQPTELQSAKNYSDLIENRPRYKHSKGENISLNNSVVWYICRGLVKLSTFSETGEEVLLGLAKTQMVFGSSMTSLSIYQATALSDVELVPIYASEILVTPKLSHTLLPKINQRLQQTESFLVISKKQLVEDRLNYLLELLKQEVGEQIESGTRFSVRFTHEDIASACGTTRVTITRLFGKLQQQGLITFDAKKHIILKNSEVRIQKSE</sequence>
<dbReference type="Gene3D" id="3.30.450.20">
    <property type="entry name" value="PAS domain"/>
    <property type="match status" value="1"/>
</dbReference>
<dbReference type="SMART" id="SM00091">
    <property type="entry name" value="PAS"/>
    <property type="match status" value="1"/>
</dbReference>
<dbReference type="GO" id="GO:0003677">
    <property type="term" value="F:DNA binding"/>
    <property type="evidence" value="ECO:0007669"/>
    <property type="project" value="UniProtKB-KW"/>
</dbReference>
<reference evidence="7 8" key="1">
    <citation type="submission" date="2017-06" db="EMBL/GenBank/DDBJ databases">
        <title>Genome sequencing of cyanobaciteial culture collection at National Institute for Environmental Studies (NIES).</title>
        <authorList>
            <person name="Hirose Y."/>
            <person name="Shimura Y."/>
            <person name="Fujisawa T."/>
            <person name="Nakamura Y."/>
            <person name="Kawachi M."/>
        </authorList>
    </citation>
    <scope>NUCLEOTIDE SEQUENCE [LARGE SCALE GENOMIC DNA]</scope>
    <source>
        <strain evidence="7 8">NIES-21</strain>
    </source>
</reference>
<protein>
    <submittedName>
        <fullName evidence="7">Crp/Fnr family transcriptional regulator</fullName>
    </submittedName>
</protein>
<dbReference type="InterPro" id="IPR035965">
    <property type="entry name" value="PAS-like_dom_sf"/>
</dbReference>
<dbReference type="NCBIfam" id="TIGR00229">
    <property type="entry name" value="sensory_box"/>
    <property type="match status" value="1"/>
</dbReference>
<accession>A0A1Z4GHN8</accession>
<dbReference type="PROSITE" id="PS51063">
    <property type="entry name" value="HTH_CRP_2"/>
    <property type="match status" value="1"/>
</dbReference>
<dbReference type="Pfam" id="PF13545">
    <property type="entry name" value="HTH_Crp_2"/>
    <property type="match status" value="1"/>
</dbReference>
<proteinExistence type="predicted"/>
<dbReference type="AlphaFoldDB" id="A0A1Z4GHN8"/>
<dbReference type="GO" id="GO:0006355">
    <property type="term" value="P:regulation of DNA-templated transcription"/>
    <property type="evidence" value="ECO:0007669"/>
    <property type="project" value="InterPro"/>
</dbReference>
<evidence type="ECO:0000256" key="3">
    <source>
        <dbReference type="ARBA" id="ARBA00023163"/>
    </source>
</evidence>
<evidence type="ECO:0000259" key="5">
    <source>
        <dbReference type="PROSITE" id="PS50112"/>
    </source>
</evidence>
<keyword evidence="1" id="KW-0805">Transcription regulation</keyword>
<keyword evidence="8" id="KW-1185">Reference proteome</keyword>
<dbReference type="EMBL" id="AP018174">
    <property type="protein sequence ID" value="BAY17010.1"/>
    <property type="molecule type" value="Genomic_DNA"/>
</dbReference>
<feature type="domain" description="PAS" evidence="5">
    <location>
        <begin position="73"/>
        <end position="143"/>
    </location>
</feature>
<dbReference type="SMART" id="SM00086">
    <property type="entry name" value="PAC"/>
    <property type="match status" value="1"/>
</dbReference>
<dbReference type="SUPFAM" id="SSF51206">
    <property type="entry name" value="cAMP-binding domain-like"/>
    <property type="match status" value="1"/>
</dbReference>
<dbReference type="SUPFAM" id="SSF46785">
    <property type="entry name" value="Winged helix' DNA-binding domain"/>
    <property type="match status" value="1"/>
</dbReference>
<dbReference type="PROSITE" id="PS50112">
    <property type="entry name" value="PAS"/>
    <property type="match status" value="1"/>
</dbReference>
<gene>
    <name evidence="7" type="ORF">NIES21_28440</name>
</gene>
<dbReference type="InterPro" id="IPR018490">
    <property type="entry name" value="cNMP-bd_dom_sf"/>
</dbReference>
<evidence type="ECO:0000256" key="2">
    <source>
        <dbReference type="ARBA" id="ARBA00023125"/>
    </source>
</evidence>
<dbReference type="Gene3D" id="2.60.120.10">
    <property type="entry name" value="Jelly Rolls"/>
    <property type="match status" value="1"/>
</dbReference>
<dbReference type="InterPro" id="IPR000014">
    <property type="entry name" value="PAS"/>
</dbReference>
<evidence type="ECO:0000259" key="6">
    <source>
        <dbReference type="PROSITE" id="PS51063"/>
    </source>
</evidence>